<dbReference type="InterPro" id="IPR010982">
    <property type="entry name" value="Lambda_DNA-bd_dom_sf"/>
</dbReference>
<dbReference type="PANTHER" id="PTHR30146:SF149">
    <property type="entry name" value="HTH-TYPE TRANSCRIPTIONAL REGULATOR EBGR"/>
    <property type="match status" value="1"/>
</dbReference>
<dbReference type="SUPFAM" id="SSF47413">
    <property type="entry name" value="lambda repressor-like DNA-binding domains"/>
    <property type="match status" value="1"/>
</dbReference>
<evidence type="ECO:0000313" key="5">
    <source>
        <dbReference type="EMBL" id="KAB8128064.1"/>
    </source>
</evidence>
<dbReference type="InterPro" id="IPR046335">
    <property type="entry name" value="LacI/GalR-like_sensor"/>
</dbReference>
<evidence type="ECO:0000256" key="2">
    <source>
        <dbReference type="ARBA" id="ARBA00023125"/>
    </source>
</evidence>
<dbReference type="CDD" id="cd01392">
    <property type="entry name" value="HTH_LacI"/>
    <property type="match status" value="1"/>
</dbReference>
<comment type="caution">
    <text evidence="5">The sequence shown here is derived from an EMBL/GenBank/DDBJ whole genome shotgun (WGS) entry which is preliminary data.</text>
</comment>
<name>A0A7C8GR99_9BACI</name>
<protein>
    <submittedName>
        <fullName evidence="5">LacI family transcriptional regulator</fullName>
    </submittedName>
</protein>
<accession>A0A7C8GR99</accession>
<dbReference type="OrthoDB" id="9796186at2"/>
<dbReference type="Gene3D" id="3.40.50.2300">
    <property type="match status" value="2"/>
</dbReference>
<proteinExistence type="predicted"/>
<evidence type="ECO:0000259" key="4">
    <source>
        <dbReference type="PROSITE" id="PS50932"/>
    </source>
</evidence>
<evidence type="ECO:0000256" key="1">
    <source>
        <dbReference type="ARBA" id="ARBA00023015"/>
    </source>
</evidence>
<dbReference type="Pfam" id="PF13377">
    <property type="entry name" value="Peripla_BP_3"/>
    <property type="match status" value="1"/>
</dbReference>
<dbReference type="PROSITE" id="PS50932">
    <property type="entry name" value="HTH_LACI_2"/>
    <property type="match status" value="1"/>
</dbReference>
<reference evidence="5 6" key="1">
    <citation type="submission" date="2019-10" db="EMBL/GenBank/DDBJ databases">
        <title>Gracilibacillus sp. nov. isolated from rice seeds.</title>
        <authorList>
            <person name="He S."/>
        </authorList>
    </citation>
    <scope>NUCLEOTIDE SEQUENCE [LARGE SCALE GENOMIC DNA]</scope>
    <source>
        <strain evidence="5 6">TD8</strain>
    </source>
</reference>
<keyword evidence="6" id="KW-1185">Reference proteome</keyword>
<sequence length="347" mass="38961">MKKNTTIYDIANEAKVSPATVSRVLTGNESVKPETKRRVLAVIEKYNFRPNSLARSLLYKKSKTIGIILPDINHPFFSTLVQKMEATALALGYTTFLCNSMNNSENESTYLQTLIDKRVDGILFLGGRINEVKSNKSYVEEMNKIKEQVPVVFVNGSMDNVDAHVVRTDESDGIHKAIDLLYNFNHKKIAFIGGIKRISSTQIKLEAFYNALDKHQLDINMDWIMDGGFDIESGEELAKSLLSLEERPTAIICVNDFVAIGVIRILNKFGIRVPEDVSVVGFDDSYLAQYFPPGITSVTQNYDLLGEKAVKVLVEIINGENPGKEWIIPTKLIVRDSCQVLNIQNMY</sequence>
<keyword evidence="3" id="KW-0804">Transcription</keyword>
<dbReference type="AlphaFoldDB" id="A0A7C8GR99"/>
<dbReference type="Gene3D" id="1.10.260.40">
    <property type="entry name" value="lambda repressor-like DNA-binding domains"/>
    <property type="match status" value="1"/>
</dbReference>
<keyword evidence="1" id="KW-0805">Transcription regulation</keyword>
<keyword evidence="2" id="KW-0238">DNA-binding</keyword>
<dbReference type="EMBL" id="WEID01000085">
    <property type="protein sequence ID" value="KAB8128064.1"/>
    <property type="molecule type" value="Genomic_DNA"/>
</dbReference>
<organism evidence="5 6">
    <name type="scientific">Gracilibacillus oryzae</name>
    <dbReference type="NCBI Taxonomy" id="1672701"/>
    <lineage>
        <taxon>Bacteria</taxon>
        <taxon>Bacillati</taxon>
        <taxon>Bacillota</taxon>
        <taxon>Bacilli</taxon>
        <taxon>Bacillales</taxon>
        <taxon>Bacillaceae</taxon>
        <taxon>Gracilibacillus</taxon>
    </lineage>
</organism>
<dbReference type="SMART" id="SM00354">
    <property type="entry name" value="HTH_LACI"/>
    <property type="match status" value="1"/>
</dbReference>
<dbReference type="GO" id="GO:0003700">
    <property type="term" value="F:DNA-binding transcription factor activity"/>
    <property type="evidence" value="ECO:0007669"/>
    <property type="project" value="TreeGrafter"/>
</dbReference>
<dbReference type="Proteomes" id="UP000480246">
    <property type="component" value="Unassembled WGS sequence"/>
</dbReference>
<dbReference type="InterPro" id="IPR000843">
    <property type="entry name" value="HTH_LacI"/>
</dbReference>
<evidence type="ECO:0000256" key="3">
    <source>
        <dbReference type="ARBA" id="ARBA00023163"/>
    </source>
</evidence>
<dbReference type="Pfam" id="PF00356">
    <property type="entry name" value="LacI"/>
    <property type="match status" value="1"/>
</dbReference>
<dbReference type="GO" id="GO:0000976">
    <property type="term" value="F:transcription cis-regulatory region binding"/>
    <property type="evidence" value="ECO:0007669"/>
    <property type="project" value="TreeGrafter"/>
</dbReference>
<feature type="domain" description="HTH lacI-type" evidence="4">
    <location>
        <begin position="5"/>
        <end position="59"/>
    </location>
</feature>
<dbReference type="SUPFAM" id="SSF53822">
    <property type="entry name" value="Periplasmic binding protein-like I"/>
    <property type="match status" value="1"/>
</dbReference>
<evidence type="ECO:0000313" key="6">
    <source>
        <dbReference type="Proteomes" id="UP000480246"/>
    </source>
</evidence>
<gene>
    <name evidence="5" type="ORF">F9U64_16730</name>
</gene>
<dbReference type="PANTHER" id="PTHR30146">
    <property type="entry name" value="LACI-RELATED TRANSCRIPTIONAL REPRESSOR"/>
    <property type="match status" value="1"/>
</dbReference>
<dbReference type="InterPro" id="IPR028082">
    <property type="entry name" value="Peripla_BP_I"/>
</dbReference>
<dbReference type="RefSeq" id="WP_153406042.1">
    <property type="nucleotide sequence ID" value="NZ_ML762440.1"/>
</dbReference>
<dbReference type="PROSITE" id="PS00356">
    <property type="entry name" value="HTH_LACI_1"/>
    <property type="match status" value="1"/>
</dbReference>
<dbReference type="CDD" id="cd06267">
    <property type="entry name" value="PBP1_LacI_sugar_binding-like"/>
    <property type="match status" value="1"/>
</dbReference>